<keyword evidence="3" id="KW-1185">Reference proteome</keyword>
<evidence type="ECO:0000256" key="1">
    <source>
        <dbReference type="SAM" id="MobiDB-lite"/>
    </source>
</evidence>
<accession>A0ABU7S1N8</accession>
<dbReference type="Proteomes" id="UP001332243">
    <property type="component" value="Unassembled WGS sequence"/>
</dbReference>
<organism evidence="2 3">
    <name type="scientific">Plantactinospora sonchi</name>
    <dbReference type="NCBI Taxonomy" id="1544735"/>
    <lineage>
        <taxon>Bacteria</taxon>
        <taxon>Bacillati</taxon>
        <taxon>Actinomycetota</taxon>
        <taxon>Actinomycetes</taxon>
        <taxon>Micromonosporales</taxon>
        <taxon>Micromonosporaceae</taxon>
        <taxon>Plantactinospora</taxon>
    </lineage>
</organism>
<dbReference type="EMBL" id="JAZGQK010000027">
    <property type="protein sequence ID" value="MEE6262359.1"/>
    <property type="molecule type" value="Genomic_DNA"/>
</dbReference>
<evidence type="ECO:0000313" key="2">
    <source>
        <dbReference type="EMBL" id="MEE6262359.1"/>
    </source>
</evidence>
<gene>
    <name evidence="2" type="ORF">V1633_28135</name>
</gene>
<evidence type="ECO:0000313" key="3">
    <source>
        <dbReference type="Proteomes" id="UP001332243"/>
    </source>
</evidence>
<dbReference type="RefSeq" id="WP_331217291.1">
    <property type="nucleotide sequence ID" value="NZ_JAZGQK010000027.1"/>
</dbReference>
<comment type="caution">
    <text evidence="2">The sequence shown here is derived from an EMBL/GenBank/DDBJ whole genome shotgun (WGS) entry which is preliminary data.</text>
</comment>
<reference evidence="2 3" key="1">
    <citation type="submission" date="2024-01" db="EMBL/GenBank/DDBJ databases">
        <title>Genome insights into Plantactinospora sonchi sp. nov.</title>
        <authorList>
            <person name="Wang L."/>
        </authorList>
    </citation>
    <scope>NUCLEOTIDE SEQUENCE [LARGE SCALE GENOMIC DNA]</scope>
    <source>
        <strain evidence="2 3">NEAU-QY2</strain>
    </source>
</reference>
<proteinExistence type="predicted"/>
<feature type="region of interest" description="Disordered" evidence="1">
    <location>
        <begin position="1"/>
        <end position="54"/>
    </location>
</feature>
<protein>
    <submittedName>
        <fullName evidence="2">Uncharacterized protein</fullName>
    </submittedName>
</protein>
<sequence length="54" mass="5745">MVDHRLSGRSGVRLGPLTPGARTVGQRGNPDHEDSGARHQRSRGAGVVTQKEEA</sequence>
<name>A0ABU7S1N8_9ACTN</name>